<gene>
    <name evidence="1" type="ORF">SISNIDRAFT_448105</name>
</gene>
<organism evidence="1 2">
    <name type="scientific">Sistotremastrum niveocremeum HHB9708</name>
    <dbReference type="NCBI Taxonomy" id="1314777"/>
    <lineage>
        <taxon>Eukaryota</taxon>
        <taxon>Fungi</taxon>
        <taxon>Dikarya</taxon>
        <taxon>Basidiomycota</taxon>
        <taxon>Agaricomycotina</taxon>
        <taxon>Agaricomycetes</taxon>
        <taxon>Sistotremastrales</taxon>
        <taxon>Sistotremastraceae</taxon>
        <taxon>Sertulicium</taxon>
        <taxon>Sertulicium niveocremeum</taxon>
    </lineage>
</organism>
<name>A0A165ALX7_9AGAM</name>
<reference evidence="1 2" key="1">
    <citation type="journal article" date="2016" name="Mol. Biol. Evol.">
        <title>Comparative Genomics of Early-Diverging Mushroom-Forming Fungi Provides Insights into the Origins of Lignocellulose Decay Capabilities.</title>
        <authorList>
            <person name="Nagy L.G."/>
            <person name="Riley R."/>
            <person name="Tritt A."/>
            <person name="Adam C."/>
            <person name="Daum C."/>
            <person name="Floudas D."/>
            <person name="Sun H."/>
            <person name="Yadav J.S."/>
            <person name="Pangilinan J."/>
            <person name="Larsson K.H."/>
            <person name="Matsuura K."/>
            <person name="Barry K."/>
            <person name="Labutti K."/>
            <person name="Kuo R."/>
            <person name="Ohm R.A."/>
            <person name="Bhattacharya S.S."/>
            <person name="Shirouzu T."/>
            <person name="Yoshinaga Y."/>
            <person name="Martin F.M."/>
            <person name="Grigoriev I.V."/>
            <person name="Hibbett D.S."/>
        </authorList>
    </citation>
    <scope>NUCLEOTIDE SEQUENCE [LARGE SCALE GENOMIC DNA]</scope>
    <source>
        <strain evidence="1 2">HHB9708</strain>
    </source>
</reference>
<dbReference type="Proteomes" id="UP000076722">
    <property type="component" value="Unassembled WGS sequence"/>
</dbReference>
<sequence>MHITIASTTEEAYITLEIPRLLNGHSNSRPKSAENKLHYLDDNNILCKAQVVSECIRSLLA</sequence>
<dbReference type="EMBL" id="KV419394">
    <property type="protein sequence ID" value="KZS99243.1"/>
    <property type="molecule type" value="Genomic_DNA"/>
</dbReference>
<proteinExistence type="predicted"/>
<keyword evidence="2" id="KW-1185">Reference proteome</keyword>
<evidence type="ECO:0000313" key="1">
    <source>
        <dbReference type="EMBL" id="KZS99243.1"/>
    </source>
</evidence>
<evidence type="ECO:0000313" key="2">
    <source>
        <dbReference type="Proteomes" id="UP000076722"/>
    </source>
</evidence>
<accession>A0A165ALX7</accession>
<protein>
    <submittedName>
        <fullName evidence="1">Uncharacterized protein</fullName>
    </submittedName>
</protein>
<dbReference type="AlphaFoldDB" id="A0A165ALX7"/>